<protein>
    <submittedName>
        <fullName evidence="2">Uncharacterized protein</fullName>
    </submittedName>
</protein>
<keyword evidence="1" id="KW-0732">Signal</keyword>
<reference evidence="2 3" key="1">
    <citation type="submission" date="2019-03" db="EMBL/GenBank/DDBJ databases">
        <title>Genomic Encyclopedia of Type Strains, Phase IV (KMG-IV): sequencing the most valuable type-strain genomes for metagenomic binning, comparative biology and taxonomic classification.</title>
        <authorList>
            <person name="Goeker M."/>
        </authorList>
    </citation>
    <scope>NUCLEOTIDE SEQUENCE [LARGE SCALE GENOMIC DNA]</scope>
    <source>
        <strain evidence="2 3">DSM 20467</strain>
    </source>
</reference>
<organism evidence="2 3">
    <name type="scientific">Pectinatus cerevisiiphilus</name>
    <dbReference type="NCBI Taxonomy" id="86956"/>
    <lineage>
        <taxon>Bacteria</taxon>
        <taxon>Bacillati</taxon>
        <taxon>Bacillota</taxon>
        <taxon>Negativicutes</taxon>
        <taxon>Selenomonadales</taxon>
        <taxon>Selenomonadaceae</taxon>
        <taxon>Pectinatus</taxon>
    </lineage>
</organism>
<dbReference type="AlphaFoldDB" id="A0A4R3K6U8"/>
<proteinExistence type="predicted"/>
<name>A0A4R3K6U8_9FIRM</name>
<evidence type="ECO:0000313" key="3">
    <source>
        <dbReference type="Proteomes" id="UP000295188"/>
    </source>
</evidence>
<evidence type="ECO:0000313" key="2">
    <source>
        <dbReference type="EMBL" id="TCS78656.1"/>
    </source>
</evidence>
<accession>A0A4R3K6U8</accession>
<keyword evidence="3" id="KW-1185">Reference proteome</keyword>
<comment type="caution">
    <text evidence="2">The sequence shown here is derived from an EMBL/GenBank/DDBJ whole genome shotgun (WGS) entry which is preliminary data.</text>
</comment>
<dbReference type="EMBL" id="SMAA01000009">
    <property type="protein sequence ID" value="TCS78656.1"/>
    <property type="molecule type" value="Genomic_DNA"/>
</dbReference>
<dbReference type="OrthoDB" id="1669083at2"/>
<evidence type="ECO:0000256" key="1">
    <source>
        <dbReference type="SAM" id="SignalP"/>
    </source>
</evidence>
<feature type="signal peptide" evidence="1">
    <location>
        <begin position="1"/>
        <end position="23"/>
    </location>
</feature>
<feature type="chain" id="PRO_5039335486" evidence="1">
    <location>
        <begin position="24"/>
        <end position="215"/>
    </location>
</feature>
<dbReference type="RefSeq" id="WP_132549561.1">
    <property type="nucleotide sequence ID" value="NZ_SMAA01000009.1"/>
</dbReference>
<sequence length="215" mass="24356">MHRIIVFFAAAVLLLTVSLPTAAAQDIPSDVYQWVQSSPRIGYYFNKAEMKYAIGSDGWADTNVLEVPVLQQYDWIEIQDVTEKRRWNDGDISEFNNLWGFAGVVHIDLSARTVTYVQAEYLDIWWSPLATVAEDNVDSLDKMSNKNLDKIFYDTIIDYATTHKAELMQRQHDQIRPEELKAAGIAANKKPAPAVVEKTTKEKVKEIIAAYGNGK</sequence>
<gene>
    <name evidence="2" type="ORF">EDC37_1099</name>
</gene>
<dbReference type="Proteomes" id="UP000295188">
    <property type="component" value="Unassembled WGS sequence"/>
</dbReference>